<keyword evidence="2" id="KW-1003">Cell membrane</keyword>
<keyword evidence="10" id="KW-1185">Reference proteome</keyword>
<dbReference type="OrthoDB" id="9809027at2"/>
<feature type="transmembrane region" description="Helical" evidence="7">
    <location>
        <begin position="325"/>
        <end position="345"/>
    </location>
</feature>
<comment type="subcellular location">
    <subcellularLocation>
        <location evidence="1">Cell membrane</location>
        <topology evidence="1">Multi-pass membrane protein</topology>
    </subcellularLocation>
</comment>
<feature type="transmembrane region" description="Helical" evidence="7">
    <location>
        <begin position="899"/>
        <end position="919"/>
    </location>
</feature>
<feature type="domain" description="SSD" evidence="8">
    <location>
        <begin position="330"/>
        <end position="451"/>
    </location>
</feature>
<feature type="transmembrane region" description="Helical" evidence="7">
    <location>
        <begin position="426"/>
        <end position="449"/>
    </location>
</feature>
<dbReference type="PROSITE" id="PS50156">
    <property type="entry name" value="SSD"/>
    <property type="match status" value="1"/>
</dbReference>
<evidence type="ECO:0000259" key="8">
    <source>
        <dbReference type="PROSITE" id="PS50156"/>
    </source>
</evidence>
<evidence type="ECO:0000256" key="4">
    <source>
        <dbReference type="ARBA" id="ARBA00022989"/>
    </source>
</evidence>
<accession>A0A517R3L7</accession>
<evidence type="ECO:0000256" key="3">
    <source>
        <dbReference type="ARBA" id="ARBA00022692"/>
    </source>
</evidence>
<organism evidence="9 10">
    <name type="scientific">Stratiformator vulcanicus</name>
    <dbReference type="NCBI Taxonomy" id="2527980"/>
    <lineage>
        <taxon>Bacteria</taxon>
        <taxon>Pseudomonadati</taxon>
        <taxon>Planctomycetota</taxon>
        <taxon>Planctomycetia</taxon>
        <taxon>Planctomycetales</taxon>
        <taxon>Planctomycetaceae</taxon>
        <taxon>Stratiformator</taxon>
    </lineage>
</organism>
<dbReference type="AlphaFoldDB" id="A0A517R3L7"/>
<evidence type="ECO:0000313" key="9">
    <source>
        <dbReference type="EMBL" id="QDT38488.1"/>
    </source>
</evidence>
<feature type="transmembrane region" description="Helical" evidence="7">
    <location>
        <begin position="394"/>
        <end position="414"/>
    </location>
</feature>
<proteinExistence type="predicted"/>
<feature type="transmembrane region" description="Helical" evidence="7">
    <location>
        <begin position="834"/>
        <end position="853"/>
    </location>
</feature>
<keyword evidence="4 7" id="KW-1133">Transmembrane helix</keyword>
<keyword evidence="5 7" id="KW-0472">Membrane</keyword>
<dbReference type="SUPFAM" id="SSF82866">
    <property type="entry name" value="Multidrug efflux transporter AcrB transmembrane domain"/>
    <property type="match status" value="2"/>
</dbReference>
<feature type="transmembrane region" description="Helical" evidence="7">
    <location>
        <begin position="300"/>
        <end position="319"/>
    </location>
</feature>
<evidence type="ECO:0000256" key="5">
    <source>
        <dbReference type="ARBA" id="ARBA00023136"/>
    </source>
</evidence>
<keyword evidence="3 7" id="KW-0812">Transmembrane</keyword>
<evidence type="ECO:0000313" key="10">
    <source>
        <dbReference type="Proteomes" id="UP000317318"/>
    </source>
</evidence>
<dbReference type="Proteomes" id="UP000317318">
    <property type="component" value="Chromosome"/>
</dbReference>
<dbReference type="PANTHER" id="PTHR33406:SF13">
    <property type="entry name" value="MEMBRANE PROTEIN YDFJ"/>
    <property type="match status" value="1"/>
</dbReference>
<dbReference type="EMBL" id="CP036268">
    <property type="protein sequence ID" value="QDT38488.1"/>
    <property type="molecule type" value="Genomic_DNA"/>
</dbReference>
<feature type="transmembrane region" description="Helical" evidence="7">
    <location>
        <begin position="755"/>
        <end position="772"/>
    </location>
</feature>
<evidence type="ECO:0000256" key="6">
    <source>
        <dbReference type="SAM" id="MobiDB-lite"/>
    </source>
</evidence>
<feature type="transmembrane region" description="Helical" evidence="7">
    <location>
        <begin position="778"/>
        <end position="797"/>
    </location>
</feature>
<feature type="transmembrane region" description="Helical" evidence="7">
    <location>
        <begin position="469"/>
        <end position="492"/>
    </location>
</feature>
<dbReference type="KEGG" id="svp:Pan189_28820"/>
<evidence type="ECO:0000256" key="2">
    <source>
        <dbReference type="ARBA" id="ARBA00022475"/>
    </source>
</evidence>
<dbReference type="InterPro" id="IPR050545">
    <property type="entry name" value="Mycobact_MmpL"/>
</dbReference>
<feature type="region of interest" description="Disordered" evidence="6">
    <location>
        <begin position="957"/>
        <end position="993"/>
    </location>
</feature>
<protein>
    <submittedName>
        <fullName evidence="9">Membrane protein YdgH</fullName>
    </submittedName>
</protein>
<feature type="transmembrane region" description="Helical" evidence="7">
    <location>
        <begin position="804"/>
        <end position="822"/>
    </location>
</feature>
<dbReference type="Gene3D" id="1.20.1640.10">
    <property type="entry name" value="Multidrug efflux transporter AcrB transmembrane domain"/>
    <property type="match status" value="2"/>
</dbReference>
<dbReference type="InterPro" id="IPR000731">
    <property type="entry name" value="SSD"/>
</dbReference>
<gene>
    <name evidence="9" type="primary">ydgH</name>
    <name evidence="9" type="ORF">Pan189_28820</name>
</gene>
<dbReference type="PANTHER" id="PTHR33406">
    <property type="entry name" value="MEMBRANE PROTEIN MJ1562-RELATED"/>
    <property type="match status" value="1"/>
</dbReference>
<evidence type="ECO:0000256" key="7">
    <source>
        <dbReference type="SAM" id="Phobius"/>
    </source>
</evidence>
<sequence length="993" mass="107918">MAGNSTDRGNEPVLTDALRSITRAVSAAPKVSLLLALLVTGACVALTCCYLQFKTERSDLIDPTAPFHQRWLKFTESFGDNNDLVAVVQADDPRLVRDTLEELGARIRRDETHFTNVLYKVEPGALRQKGLQYLSPAELQAALRKLEQYRPVAQGRWDLVQLEAVSRRLAYQLEATGRGSSTAQAGALLSHAETLSESLDTYLSDPNQFRSPWPGLLSVDDKLVQESIRTVYFMNAAGTMGFVRAQPLSKGNGLNGNAVAIDRLREIADEIEHETPGVAVGITGIPVLESDEMRRSQADMLKASLISFVGVGILLLIGFRGLKHPILALVMLAVGLAWAFGFTTFSVGHLNILSVSFAVILIGLGIDFAIHYLARYLEHRKEGYDLEEALEETSAGVGTGIITAAVTTSLAFFCATFTQFLGVAELGIIAGGGILLCALATFTILPPLIALADADSDPDKLPGPSGVNWMRFGSSRFPTVVTVLSLLVVLGLGSQMFEWNGGELTPRIRYDYNLLNLQAEGIESVELQETIVREADSSLLFAVAVADSPREALQLKQRFEALPSVQHVEELASRLPTHPPEQTRQLVQAVKNELGRLPTAAPSLTPPNPSGVGRAFEQLLYAARRASHPQARAVAGKIDRLLDRFERMSMSAQAKSLQEYQTLMTRSLFAQFRGLRNASNPQPLTVADLPKELTSRFISSNDKWLLQIYPREEIWDIEPLTRFVNDVRSVDPDVTGTPLQNFEASRQIMGSYEKAALYALAVICLVLLMDFLSPENKLLTLAPPLVVVAFTVMTLLTKGIQPNIVYVVSGYLAMVIAVAAILDFSNLRDAALTLIPPVAGGLMMFGVLAMLNIDLNPANLIVLPLVLGIGVDDGVHVVHDFRMQRKGGRYEMSPSTINAILLTSLTSIVGFGSLTVAAHRGLYSVGLVLTIGIASCMFVSLVFLPAVLTLISGGPVRRTKSKKANGDDATEDDLEAATRPDNGRRKSQNRRAA</sequence>
<dbReference type="GO" id="GO:0005886">
    <property type="term" value="C:plasma membrane"/>
    <property type="evidence" value="ECO:0007669"/>
    <property type="project" value="UniProtKB-SubCell"/>
</dbReference>
<evidence type="ECO:0000256" key="1">
    <source>
        <dbReference type="ARBA" id="ARBA00004651"/>
    </source>
</evidence>
<feature type="transmembrane region" description="Helical" evidence="7">
    <location>
        <begin position="33"/>
        <end position="53"/>
    </location>
</feature>
<dbReference type="RefSeq" id="WP_145364591.1">
    <property type="nucleotide sequence ID" value="NZ_CP036268.1"/>
</dbReference>
<name>A0A517R3L7_9PLAN</name>
<dbReference type="Pfam" id="PF03176">
    <property type="entry name" value="MMPL"/>
    <property type="match status" value="2"/>
</dbReference>
<feature type="transmembrane region" description="Helical" evidence="7">
    <location>
        <begin position="925"/>
        <end position="951"/>
    </location>
</feature>
<feature type="transmembrane region" description="Helical" evidence="7">
    <location>
        <begin position="352"/>
        <end position="374"/>
    </location>
</feature>
<dbReference type="InterPro" id="IPR004869">
    <property type="entry name" value="MMPL_dom"/>
</dbReference>
<reference evidence="9 10" key="1">
    <citation type="submission" date="2019-02" db="EMBL/GenBank/DDBJ databases">
        <title>Deep-cultivation of Planctomycetes and their phenomic and genomic characterization uncovers novel biology.</title>
        <authorList>
            <person name="Wiegand S."/>
            <person name="Jogler M."/>
            <person name="Boedeker C."/>
            <person name="Pinto D."/>
            <person name="Vollmers J."/>
            <person name="Rivas-Marin E."/>
            <person name="Kohn T."/>
            <person name="Peeters S.H."/>
            <person name="Heuer A."/>
            <person name="Rast P."/>
            <person name="Oberbeckmann S."/>
            <person name="Bunk B."/>
            <person name="Jeske O."/>
            <person name="Meyerdierks A."/>
            <person name="Storesund J.E."/>
            <person name="Kallscheuer N."/>
            <person name="Luecker S."/>
            <person name="Lage O.M."/>
            <person name="Pohl T."/>
            <person name="Merkel B.J."/>
            <person name="Hornburger P."/>
            <person name="Mueller R.-W."/>
            <person name="Bruemmer F."/>
            <person name="Labrenz M."/>
            <person name="Spormann A.M."/>
            <person name="Op den Camp H."/>
            <person name="Overmann J."/>
            <person name="Amann R."/>
            <person name="Jetten M.S.M."/>
            <person name="Mascher T."/>
            <person name="Medema M.H."/>
            <person name="Devos D.P."/>
            <person name="Kaster A.-K."/>
            <person name="Ovreas L."/>
            <person name="Rohde M."/>
            <person name="Galperin M.Y."/>
            <person name="Jogler C."/>
        </authorList>
    </citation>
    <scope>NUCLEOTIDE SEQUENCE [LARGE SCALE GENOMIC DNA]</scope>
    <source>
        <strain evidence="9 10">Pan189</strain>
    </source>
</reference>